<evidence type="ECO:0000256" key="4">
    <source>
        <dbReference type="ARBA" id="ARBA00022679"/>
    </source>
</evidence>
<dbReference type="GO" id="GO:0005634">
    <property type="term" value="C:nucleus"/>
    <property type="evidence" value="ECO:0007669"/>
    <property type="project" value="UniProtKB-SubCell"/>
</dbReference>
<keyword evidence="9" id="KW-0539">Nucleus</keyword>
<dbReference type="GO" id="GO:0061665">
    <property type="term" value="F:SUMO ligase activity"/>
    <property type="evidence" value="ECO:0007669"/>
    <property type="project" value="EnsemblPlants"/>
</dbReference>
<keyword evidence="7" id="KW-0833">Ubl conjugation pathway</keyword>
<evidence type="ECO:0000256" key="8">
    <source>
        <dbReference type="ARBA" id="ARBA00022833"/>
    </source>
</evidence>
<gene>
    <name evidence="15" type="primary">LOC109719848</name>
</gene>
<dbReference type="InterPro" id="IPR013083">
    <property type="entry name" value="Znf_RING/FYVE/PHD"/>
</dbReference>
<keyword evidence="8" id="KW-0862">Zinc</keyword>
<dbReference type="AlphaFoldDB" id="A0A6P5G8Y0"/>
<comment type="subcellular location">
    <subcellularLocation>
        <location evidence="1">Nucleus</location>
    </subcellularLocation>
</comment>
<evidence type="ECO:0000313" key="14">
    <source>
        <dbReference type="Proteomes" id="UP000515123"/>
    </source>
</evidence>
<dbReference type="PANTHER" id="PTHR10782:SF102">
    <property type="entry name" value="E3 SUMO-PROTEIN LIGASE SIZ1"/>
    <property type="match status" value="1"/>
</dbReference>
<dbReference type="CDD" id="cd16792">
    <property type="entry name" value="SP-RING_Siz-like"/>
    <property type="match status" value="1"/>
</dbReference>
<evidence type="ECO:0000256" key="5">
    <source>
        <dbReference type="ARBA" id="ARBA00022723"/>
    </source>
</evidence>
<dbReference type="RefSeq" id="XP_020102273.1">
    <property type="nucleotide sequence ID" value="XM_020246684.1"/>
</dbReference>
<dbReference type="InterPro" id="IPR001965">
    <property type="entry name" value="Znf_PHD"/>
</dbReference>
<dbReference type="GO" id="GO:0008270">
    <property type="term" value="F:zinc ion binding"/>
    <property type="evidence" value="ECO:0007669"/>
    <property type="project" value="UniProtKB-KW"/>
</dbReference>
<dbReference type="SMART" id="SM00513">
    <property type="entry name" value="SAP"/>
    <property type="match status" value="1"/>
</dbReference>
<keyword evidence="6 10" id="KW-0863">Zinc-finger</keyword>
<keyword evidence="14" id="KW-1185">Reference proteome</keyword>
<dbReference type="Gene3D" id="1.10.720.30">
    <property type="entry name" value="SAP domain"/>
    <property type="match status" value="1"/>
</dbReference>
<dbReference type="UniPathway" id="UPA00886"/>
<dbReference type="InterPro" id="IPR004181">
    <property type="entry name" value="Znf_MIZ"/>
</dbReference>
<name>A0A6P5G8Y0_ANACO</name>
<feature type="region of interest" description="Disordered" evidence="11">
    <location>
        <begin position="883"/>
        <end position="920"/>
    </location>
</feature>
<evidence type="ECO:0000256" key="10">
    <source>
        <dbReference type="PROSITE-ProRule" id="PRU00452"/>
    </source>
</evidence>
<dbReference type="PROSITE" id="PS51044">
    <property type="entry name" value="ZF_SP_RING"/>
    <property type="match status" value="1"/>
</dbReference>
<dbReference type="InterPro" id="IPR011011">
    <property type="entry name" value="Znf_FYVE_PHD"/>
</dbReference>
<accession>A0A6P5G8Y0</accession>
<keyword evidence="4" id="KW-0808">Transferase</keyword>
<protein>
    <submittedName>
        <fullName evidence="15">E3 SUMO-protein ligase SIZ2-like isoform X1</fullName>
    </submittedName>
</protein>
<dbReference type="InterPro" id="IPR019786">
    <property type="entry name" value="Zinc_finger_PHD-type_CS"/>
</dbReference>
<dbReference type="SMART" id="SM00249">
    <property type="entry name" value="PHD"/>
    <property type="match status" value="2"/>
</dbReference>
<comment type="similarity">
    <text evidence="3">Belongs to the PIAS family.</text>
</comment>
<feature type="domain" description="SAP" evidence="12">
    <location>
        <begin position="95"/>
        <end position="129"/>
    </location>
</feature>
<dbReference type="Gene3D" id="3.30.40.10">
    <property type="entry name" value="Zinc/RING finger domain, C3HC4 (zinc finger)"/>
    <property type="match status" value="2"/>
</dbReference>
<dbReference type="InterPro" id="IPR036361">
    <property type="entry name" value="SAP_dom_sf"/>
</dbReference>
<evidence type="ECO:0000259" key="12">
    <source>
        <dbReference type="PROSITE" id="PS50800"/>
    </source>
</evidence>
<dbReference type="SUPFAM" id="SSF68906">
    <property type="entry name" value="SAP domain"/>
    <property type="match status" value="1"/>
</dbReference>
<organism evidence="14 15">
    <name type="scientific">Ananas comosus</name>
    <name type="common">Pineapple</name>
    <name type="synonym">Ananas ananas</name>
    <dbReference type="NCBI Taxonomy" id="4615"/>
    <lineage>
        <taxon>Eukaryota</taxon>
        <taxon>Viridiplantae</taxon>
        <taxon>Streptophyta</taxon>
        <taxon>Embryophyta</taxon>
        <taxon>Tracheophyta</taxon>
        <taxon>Spermatophyta</taxon>
        <taxon>Magnoliopsida</taxon>
        <taxon>Liliopsida</taxon>
        <taxon>Poales</taxon>
        <taxon>Bromeliaceae</taxon>
        <taxon>Bromelioideae</taxon>
        <taxon>Ananas</taxon>
    </lineage>
</organism>
<evidence type="ECO:0000259" key="13">
    <source>
        <dbReference type="PROSITE" id="PS51044"/>
    </source>
</evidence>
<evidence type="ECO:0000256" key="3">
    <source>
        <dbReference type="ARBA" id="ARBA00005383"/>
    </source>
</evidence>
<dbReference type="GO" id="GO:0000785">
    <property type="term" value="C:chromatin"/>
    <property type="evidence" value="ECO:0007669"/>
    <property type="project" value="TreeGrafter"/>
</dbReference>
<dbReference type="Pfam" id="PF02891">
    <property type="entry name" value="zf-MIZ"/>
    <property type="match status" value="1"/>
</dbReference>
<evidence type="ECO:0000256" key="9">
    <source>
        <dbReference type="ARBA" id="ARBA00023242"/>
    </source>
</evidence>
<evidence type="ECO:0000256" key="11">
    <source>
        <dbReference type="SAM" id="MobiDB-lite"/>
    </source>
</evidence>
<feature type="domain" description="SP-RING-type" evidence="13">
    <location>
        <begin position="449"/>
        <end position="532"/>
    </location>
</feature>
<keyword evidence="5" id="KW-0479">Metal-binding</keyword>
<proteinExistence type="inferred from homology"/>
<dbReference type="PROSITE" id="PS01359">
    <property type="entry name" value="ZF_PHD_1"/>
    <property type="match status" value="1"/>
</dbReference>
<sequence>MIPASRQSRHFYYPLSRSRSRSRVDTSRIRIQSFDPPIPRPRVYRTIAVRFRRLYRSSSFDQIPIGFGSPLALARLRGVAARGAMDLVSDCKDKLGCFRIKELKDVLNQLGLVKKGKKQDLVDRILALLSDEHGIFLTLLSSPDRVTLSNISDLNGCSRKDFIGKEEVAKIIDDTYRQMQVPKATDSASKNHSCLANNVKSKKEIADFAQIDIKVRCPCGSSSTTENMIKCEDPRCNVWQHIDCVIVPEKPIEGVPPEVPSCFYCELCRINRADPFWLTICHPLLPVKLDSSSIDADRETILQSVEKNFPLSRSNREMLQRSEFDLQVWCILLNDKVPFRMHWPLNAALDVNGVSILIFDRPRAKELGINGRDDGAVITVCSREGSNKICLSRSNGGVFCFGVRIAKRLTVDQVLSLVPKEADGENFNDALVRVCRCINGGTATENADSDSDIEVVSNSVTINLRCPMSGSRIKVAARFKQCDHMGCFNLETFVELNQRSRKWQCPICMKNYSLESIVIDPYFNRITSLMQNCGEDVTEIEARLDGSWRVKNGSTYRELSQWHSPDGTLCMAKDEEPRPKSDITQQIRQEGSRIKNNYNELWEDVKPEEFKPLAFEIQVLENFENKNTSSMNCSATDNFRDVENPCVSQEFKLDSLSLNFERDPAATSPKDADVIILSDSDEENIAVVSAIAGTTLHTGNSYSGNLPEASRTYVEGPGLVTSRTSSVDLLDSDTDEFRVPFWDYQTSPQTDRSSQVLNSSIDGYGPISGGNIGQTTQNPLVADLAGSLIDNPSKFVQEDHSLVGLLSKELDNGKMKATYNDCSTTSTTTTNCGNSDNWISPGVGGDSGFTEGLDLGGQFDDLEMERLVNADGASILGSMKYDRVDKTNPKSQPSFGPFSPPRQPRSVRQRLVLSIDTDSD</sequence>
<evidence type="ECO:0000256" key="6">
    <source>
        <dbReference type="ARBA" id="ARBA00022771"/>
    </source>
</evidence>
<dbReference type="InterPro" id="IPR031141">
    <property type="entry name" value="SIZ1/2_SP-RING"/>
</dbReference>
<evidence type="ECO:0000313" key="15">
    <source>
        <dbReference type="RefSeq" id="XP_020102273.1"/>
    </source>
</evidence>
<dbReference type="SUPFAM" id="SSF57903">
    <property type="entry name" value="FYVE/PHD zinc finger"/>
    <property type="match status" value="1"/>
</dbReference>
<dbReference type="InterPro" id="IPR003034">
    <property type="entry name" value="SAP_dom"/>
</dbReference>
<evidence type="ECO:0000256" key="1">
    <source>
        <dbReference type="ARBA" id="ARBA00004123"/>
    </source>
</evidence>
<dbReference type="GeneID" id="109719848"/>
<reference evidence="14" key="1">
    <citation type="journal article" date="2015" name="Nat. Genet.">
        <title>The pineapple genome and the evolution of CAM photosynthesis.</title>
        <authorList>
            <person name="Ming R."/>
            <person name="VanBuren R."/>
            <person name="Wai C.M."/>
            <person name="Tang H."/>
            <person name="Schatz M.C."/>
            <person name="Bowers J.E."/>
            <person name="Lyons E."/>
            <person name="Wang M.L."/>
            <person name="Chen J."/>
            <person name="Biggers E."/>
            <person name="Zhang J."/>
            <person name="Huang L."/>
            <person name="Zhang L."/>
            <person name="Miao W."/>
            <person name="Zhang J."/>
            <person name="Ye Z."/>
            <person name="Miao C."/>
            <person name="Lin Z."/>
            <person name="Wang H."/>
            <person name="Zhou H."/>
            <person name="Yim W.C."/>
            <person name="Priest H.D."/>
            <person name="Zheng C."/>
            <person name="Woodhouse M."/>
            <person name="Edger P.P."/>
            <person name="Guyot R."/>
            <person name="Guo H.B."/>
            <person name="Guo H."/>
            <person name="Zheng G."/>
            <person name="Singh R."/>
            <person name="Sharma A."/>
            <person name="Min X."/>
            <person name="Zheng Y."/>
            <person name="Lee H."/>
            <person name="Gurtowski J."/>
            <person name="Sedlazeck F.J."/>
            <person name="Harkess A."/>
            <person name="McKain M.R."/>
            <person name="Liao Z."/>
            <person name="Fang J."/>
            <person name="Liu J."/>
            <person name="Zhang X."/>
            <person name="Zhang Q."/>
            <person name="Hu W."/>
            <person name="Qin Y."/>
            <person name="Wang K."/>
            <person name="Chen L.Y."/>
            <person name="Shirley N."/>
            <person name="Lin Y.R."/>
            <person name="Liu L.Y."/>
            <person name="Hernandez A.G."/>
            <person name="Wright C.L."/>
            <person name="Bulone V."/>
            <person name="Tuskan G.A."/>
            <person name="Heath K."/>
            <person name="Zee F."/>
            <person name="Moore P.H."/>
            <person name="Sunkar R."/>
            <person name="Leebens-Mack J.H."/>
            <person name="Mockler T."/>
            <person name="Bennetzen J.L."/>
            <person name="Freeling M."/>
            <person name="Sankoff D."/>
            <person name="Paterson A.H."/>
            <person name="Zhu X."/>
            <person name="Yang X."/>
            <person name="Smith J.A."/>
            <person name="Cushman J.C."/>
            <person name="Paull R.E."/>
            <person name="Yu Q."/>
        </authorList>
    </citation>
    <scope>NUCLEOTIDE SEQUENCE [LARGE SCALE GENOMIC DNA]</scope>
    <source>
        <strain evidence="14">cv. F153</strain>
    </source>
</reference>
<dbReference type="PROSITE" id="PS50800">
    <property type="entry name" value="SAP"/>
    <property type="match status" value="1"/>
</dbReference>
<feature type="compositionally biased region" description="Low complexity" evidence="11">
    <location>
        <begin position="904"/>
        <end position="913"/>
    </location>
</feature>
<dbReference type="Proteomes" id="UP000515123">
    <property type="component" value="Linkage group 13"/>
</dbReference>
<dbReference type="CDD" id="cd15570">
    <property type="entry name" value="PHD_Bye1p_SIZ1_like"/>
    <property type="match status" value="1"/>
</dbReference>
<dbReference type="OrthoDB" id="28127at2759"/>
<reference evidence="15" key="2">
    <citation type="submission" date="2025-08" db="UniProtKB">
        <authorList>
            <consortium name="RefSeq"/>
        </authorList>
    </citation>
    <scope>IDENTIFICATION</scope>
    <source>
        <tissue evidence="15">Leaf</tissue>
    </source>
</reference>
<evidence type="ECO:0000256" key="2">
    <source>
        <dbReference type="ARBA" id="ARBA00004718"/>
    </source>
</evidence>
<evidence type="ECO:0000256" key="7">
    <source>
        <dbReference type="ARBA" id="ARBA00022786"/>
    </source>
</evidence>
<dbReference type="GO" id="GO:0016925">
    <property type="term" value="P:protein sumoylation"/>
    <property type="evidence" value="ECO:0007669"/>
    <property type="project" value="UniProtKB-UniPathway"/>
</dbReference>
<comment type="pathway">
    <text evidence="2">Protein modification; protein sumoylation.</text>
</comment>
<dbReference type="PANTHER" id="PTHR10782">
    <property type="entry name" value="ZINC FINGER MIZ DOMAIN-CONTAINING PROTEIN"/>
    <property type="match status" value="1"/>
</dbReference>
<dbReference type="Gramene" id="Aco012463.1.mrna1">
    <property type="protein sequence ID" value="Aco012463.1.mrna1"/>
    <property type="gene ID" value="Aco012463.1.path1"/>
</dbReference>